<dbReference type="InterPro" id="IPR025157">
    <property type="entry name" value="Hemagglutinin_rpt"/>
</dbReference>
<evidence type="ECO:0000256" key="2">
    <source>
        <dbReference type="ARBA" id="ARBA00022656"/>
    </source>
</evidence>
<feature type="non-terminal residue" evidence="8">
    <location>
        <position position="1"/>
    </location>
</feature>
<protein>
    <recommendedName>
        <fullName evidence="7">VENN motif-containing domain-containing protein</fullName>
    </recommendedName>
</protein>
<name>A0A3P2A0L6_9NEIS</name>
<evidence type="ECO:0000313" key="9">
    <source>
        <dbReference type="Proteomes" id="UP000269923"/>
    </source>
</evidence>
<sequence>AVQVRAKQNVSNRGLINSNGLTRVEAGQELLNTGTGRIYGNYVALAADSLKNLDEGQRSAVIAARERLDIGAAKILNKTDRVTAEGSNGHSKILSEGSLAVGGKLNQQNLAEGKAETLDNLSADIESAGDMSIAAGQTNNRNLHIETAVEKTASKDKDIIRFSNRKTSEHGPGDLGWNLADQLPGEYSRDQFRFNGIDNIYLKNKDGSETHLGRIWIEEKTTEDTYETVVKSSDPAVIRAGGGIAFDGNLHNLDSTVIAGRDVSFSNGKLNNDSSNGTRQVHRHGSFIHRDWYDEGGLFGGGYTREDIAYPIDEKTPPATFALPTTTYSINQTVQPPAADIAAAAPAAEGKKVLDIARSGITLPTNSLYTVNPHNKGWLVETDPAFANYRQWLGSDYMLRALSLDPANTHKRLGDGYYEQRLVNEQINRLTGFRRLDGYQSDEEQFKALMNSGVTAAKAMGLTPGIALTAEQVARLTADIVWLETQTVTLPDGSTQTVLVPKVYVVARSGDLNGSGSLISADSIRLNIHNGTVKNGGTIGARQVVAINARDIENSGQLQADKIGLQAENAIRFNGGTAQADSLLNLKGRDIALNTGTASHSGQTVVDRVAAVYVRGNGQGKGILNIQAENDLTLNAANISNTAEQGISRLSAQNNLNLGTVRTEKQERYGELSDKTHHHFYRSEESGTNIQTKGDVRLSAGKDLNIRQGALDSRDGTVGLAAGNNLNIREGRQTSGMDVSVHTESDKFLSSSEGLSRFSLNRDEAVGSEITGKRVQMSAGKNISVRGSDVIADDGPDIRAGGKVSLTAAENRYTNQDFHQTKKSGLMSSDGGIGFSIGRKSTTDDGSSSRLTHTGSTVGSLKGDTFITGKQYEQTGSSVYSPEGDTVIQAQSLNIRAAANRYTNQNVHTEEKKGLTLAVNVPIVQAVQSLAATAKTVGQSKNDRVNAMAAANTAWEARQAGQQLAGLAGGLAQANGVKDLAQAAQVSVSLTYGEQKNRNETASNRTEALASSVRSGGKTTLIATGAGKDSDITVTGSDIIGKGGTALIAEDELRLQSAVETAGERSSNKSTGWNAGVAASYGSNGMAWGITAGGNYGKGHGNGDSTTHRHSQIGDAGSQTTLQSGGKTTIKGAQVLGKGVALDAKDLDIHSVQDTATYESKQKNIQGQVTVGYGASASGSFSKSNINADYAGVSKQSGILAGEDGFNVQVKGHTDLKGGLITAAQSAEAAGKNQFSTGTLSHSDIENHSQYKGKSFGLSGGVSISGESLGQGEYNPNGGLQKVAGQNGFNKSIGYGKDGDSQSSVTRSGIGTDNIRIGDDGSGEQAKAVYTDTTTENAAARSGSLENNFDAGKVQSELDLQRSVSQSFNQNTQQISTQINANVKEHFDKAKELEKQASDAVNNGERQLAQQLADQAAEEYKTAENWQLAGVGVNMVAAGLSAPTDSAGGIAAATLSPAASYKIGQDFKKLAQANADGKLTGEQQAAHVLAHTVLGAAVAAAGGNDPLAGGISAGGAEYLAPKVSQFLYGTDDPEKLTAEQKDTVANIMSLAGAGVGAAVGGSSENAVQGSLNAESAVENNELVIFPEYKNGRPVVKPQSEKGVLGVVLEKLMPATMSGVVRDKREADTLREIAKLRSEVTGPLVLTTAYSPYIIGAVVVSPEVFAVVKTACITNPVACTELGIGIAEVGAGVPIMNYTNLGNVARNVVGQVKYGNTDLSRLAINYAKENGITGGRNVAVFEYIDLNGKIQTIIKASERGKGHAERLIAMELQNKGIPNSNVTRIYSELEPCSAPGGYCSNMIKYGSPNGLGPYSNAKVTYSFSYGGNPHNAEAARQGVDALRKAREQQKR</sequence>
<comment type="subcellular location">
    <subcellularLocation>
        <location evidence="1">Target cell</location>
        <location evidence="1">Target cell cytoplasm</location>
    </subcellularLocation>
</comment>
<feature type="compositionally biased region" description="Polar residues" evidence="6">
    <location>
        <begin position="844"/>
        <end position="857"/>
    </location>
</feature>
<dbReference type="RefSeq" id="WP_124796237.1">
    <property type="nucleotide sequence ID" value="NZ_RQYC01000027.1"/>
</dbReference>
<keyword evidence="2" id="KW-0800">Toxin</keyword>
<comment type="caution">
    <text evidence="8">The sequence shown here is derived from an EMBL/GenBank/DDBJ whole genome shotgun (WGS) entry which is preliminary data.</text>
</comment>
<dbReference type="EMBL" id="RQYC01000027">
    <property type="protein sequence ID" value="RRD88942.1"/>
    <property type="molecule type" value="Genomic_DNA"/>
</dbReference>
<evidence type="ECO:0000256" key="6">
    <source>
        <dbReference type="SAM" id="MobiDB-lite"/>
    </source>
</evidence>
<evidence type="ECO:0000256" key="5">
    <source>
        <dbReference type="SAM" id="Coils"/>
    </source>
</evidence>
<dbReference type="Pfam" id="PF14440">
    <property type="entry name" value="XOO_2897-deam"/>
    <property type="match status" value="1"/>
</dbReference>
<evidence type="ECO:0000313" key="8">
    <source>
        <dbReference type="EMBL" id="RRD88942.1"/>
    </source>
</evidence>
<dbReference type="InterPro" id="IPR032722">
    <property type="entry name" value="Deaminase_XOO_2897"/>
</dbReference>
<dbReference type="OrthoDB" id="5666689at2"/>
<dbReference type="InterPro" id="IPR006914">
    <property type="entry name" value="VENN_dom"/>
</dbReference>
<evidence type="ECO:0000259" key="7">
    <source>
        <dbReference type="Pfam" id="PF04829"/>
    </source>
</evidence>
<feature type="coiled-coil region" evidence="5">
    <location>
        <begin position="1376"/>
        <end position="1403"/>
    </location>
</feature>
<organism evidence="8 9">
    <name type="scientific">Conchiformibius steedae</name>
    <dbReference type="NCBI Taxonomy" id="153493"/>
    <lineage>
        <taxon>Bacteria</taxon>
        <taxon>Pseudomonadati</taxon>
        <taxon>Pseudomonadota</taxon>
        <taxon>Betaproteobacteria</taxon>
        <taxon>Neisseriales</taxon>
        <taxon>Neisseriaceae</taxon>
        <taxon>Conchiformibius</taxon>
    </lineage>
</organism>
<dbReference type="GO" id="GO:0003824">
    <property type="term" value="F:catalytic activity"/>
    <property type="evidence" value="ECO:0007669"/>
    <property type="project" value="UniProtKB-ARBA"/>
</dbReference>
<dbReference type="Pfam" id="PF04829">
    <property type="entry name" value="PT-VENN"/>
    <property type="match status" value="1"/>
</dbReference>
<feature type="region of interest" description="Disordered" evidence="6">
    <location>
        <begin position="1295"/>
        <end position="1322"/>
    </location>
</feature>
<evidence type="ECO:0000256" key="1">
    <source>
        <dbReference type="ARBA" id="ARBA00004219"/>
    </source>
</evidence>
<keyword evidence="5" id="KW-0175">Coiled coil</keyword>
<accession>A0A3P2A0L6</accession>
<feature type="compositionally biased region" description="Polar residues" evidence="6">
    <location>
        <begin position="1301"/>
        <end position="1311"/>
    </location>
</feature>
<dbReference type="GO" id="GO:0090729">
    <property type="term" value="F:toxin activity"/>
    <property type="evidence" value="ECO:0007669"/>
    <property type="project" value="UniProtKB-KW"/>
</dbReference>
<feature type="domain" description="VENN motif-containing" evidence="7">
    <location>
        <begin position="1533"/>
        <end position="1582"/>
    </location>
</feature>
<gene>
    <name evidence="8" type="ORF">EII21_10425</name>
</gene>
<feature type="region of interest" description="Disordered" evidence="6">
    <location>
        <begin position="837"/>
        <end position="857"/>
    </location>
</feature>
<keyword evidence="9" id="KW-1185">Reference proteome</keyword>
<keyword evidence="4" id="KW-0843">Virulence</keyword>
<proteinExistence type="predicted"/>
<dbReference type="Proteomes" id="UP000269923">
    <property type="component" value="Unassembled WGS sequence"/>
</dbReference>
<evidence type="ECO:0000256" key="3">
    <source>
        <dbReference type="ARBA" id="ARBA00022913"/>
    </source>
</evidence>
<keyword evidence="3" id="KW-1266">Target cell cytoplasm</keyword>
<evidence type="ECO:0000256" key="4">
    <source>
        <dbReference type="ARBA" id="ARBA00023026"/>
    </source>
</evidence>
<feature type="region of interest" description="Disordered" evidence="6">
    <location>
        <begin position="1103"/>
        <end position="1125"/>
    </location>
</feature>
<dbReference type="Pfam" id="PF13332">
    <property type="entry name" value="Fil_haemagg_2"/>
    <property type="match status" value="2"/>
</dbReference>
<reference evidence="8 9" key="1">
    <citation type="submission" date="2018-11" db="EMBL/GenBank/DDBJ databases">
        <title>Genomes From Bacteria Associated with the Canine Oral Cavity: a Test Case for Automated Genome-Based Taxonomic Assignment.</title>
        <authorList>
            <person name="Coil D.A."/>
            <person name="Jospin G."/>
            <person name="Darling A.E."/>
            <person name="Wallis C."/>
            <person name="Davis I.J."/>
            <person name="Harris S."/>
            <person name="Eisen J.A."/>
            <person name="Holcombe L.J."/>
            <person name="O'Flynn C."/>
        </authorList>
    </citation>
    <scope>NUCLEOTIDE SEQUENCE [LARGE SCALE GENOMIC DNA]</scope>
    <source>
        <strain evidence="8 9">COT-280</strain>
    </source>
</reference>